<dbReference type="PANTHER" id="PTHR31551:SF1">
    <property type="entry name" value="COILED-COIL DOMAIN-CONTAINING PROTEIN 12"/>
    <property type="match status" value="1"/>
</dbReference>
<accession>A0AAV9X2Z5</accession>
<name>A0AAV9X2Z5_9PEZI</name>
<dbReference type="InterPro" id="IPR013169">
    <property type="entry name" value="mRNA_splic_Cwf18-like"/>
</dbReference>
<dbReference type="PANTHER" id="PTHR31551">
    <property type="entry name" value="PRE-MRNA-SPLICING FACTOR CWF18"/>
    <property type="match status" value="1"/>
</dbReference>
<gene>
    <name evidence="2" type="ORF">TWF694_001586</name>
</gene>
<evidence type="ECO:0000313" key="2">
    <source>
        <dbReference type="EMBL" id="KAK6535097.1"/>
    </source>
</evidence>
<dbReference type="GO" id="GO:0005684">
    <property type="term" value="C:U2-type spliceosomal complex"/>
    <property type="evidence" value="ECO:0007669"/>
    <property type="project" value="TreeGrafter"/>
</dbReference>
<evidence type="ECO:0000256" key="1">
    <source>
        <dbReference type="SAM" id="MobiDB-lite"/>
    </source>
</evidence>
<dbReference type="Pfam" id="PF08315">
    <property type="entry name" value="cwf18"/>
    <property type="match status" value="1"/>
</dbReference>
<reference evidence="2 3" key="1">
    <citation type="submission" date="2019-10" db="EMBL/GenBank/DDBJ databases">
        <authorList>
            <person name="Palmer J.M."/>
        </authorList>
    </citation>
    <scope>NUCLEOTIDE SEQUENCE [LARGE SCALE GENOMIC DNA]</scope>
    <source>
        <strain evidence="2 3">TWF694</strain>
    </source>
</reference>
<evidence type="ECO:0000313" key="3">
    <source>
        <dbReference type="Proteomes" id="UP001365542"/>
    </source>
</evidence>
<dbReference type="Proteomes" id="UP001365542">
    <property type="component" value="Unassembled WGS sequence"/>
</dbReference>
<organism evidence="2 3">
    <name type="scientific">Orbilia ellipsospora</name>
    <dbReference type="NCBI Taxonomy" id="2528407"/>
    <lineage>
        <taxon>Eukaryota</taxon>
        <taxon>Fungi</taxon>
        <taxon>Dikarya</taxon>
        <taxon>Ascomycota</taxon>
        <taxon>Pezizomycotina</taxon>
        <taxon>Orbiliomycetes</taxon>
        <taxon>Orbiliales</taxon>
        <taxon>Orbiliaceae</taxon>
        <taxon>Orbilia</taxon>
    </lineage>
</organism>
<dbReference type="GO" id="GO:0071014">
    <property type="term" value="C:post-mRNA release spliceosomal complex"/>
    <property type="evidence" value="ECO:0007669"/>
    <property type="project" value="TreeGrafter"/>
</dbReference>
<dbReference type="AlphaFoldDB" id="A0AAV9X2Z5"/>
<dbReference type="EMBL" id="JAVHJO010000010">
    <property type="protein sequence ID" value="KAK6535097.1"/>
    <property type="molecule type" value="Genomic_DNA"/>
</dbReference>
<comment type="caution">
    <text evidence="2">The sequence shown here is derived from an EMBL/GenBank/DDBJ whole genome shotgun (WGS) entry which is preliminary data.</text>
</comment>
<protein>
    <submittedName>
        <fullName evidence="2">Uncharacterized protein</fullName>
    </submittedName>
</protein>
<feature type="region of interest" description="Disordered" evidence="1">
    <location>
        <begin position="18"/>
        <end position="47"/>
    </location>
</feature>
<feature type="compositionally biased region" description="Polar residues" evidence="1">
    <location>
        <begin position="32"/>
        <end position="47"/>
    </location>
</feature>
<proteinExistence type="predicted"/>
<sequence>MDLALEAQTNARKDRLARLRDLKRKQGRDSDTILQSEDSLRTSNPDASTVILSGRNYDVLNKTPRLGFDTAPSEKQETLEQHAASIAVETRKVIRDEDQTEKSIDLLSLQPKKPNWDLKRDVNEKLVRLEQMTNNSIARLLRDRILQQSQNDGTGQVYNSNENLVELVRRKENESGDVEEFNPT</sequence>
<keyword evidence="3" id="KW-1185">Reference proteome</keyword>